<proteinExistence type="predicted"/>
<evidence type="ECO:0000313" key="1">
    <source>
        <dbReference type="EMBL" id="CAL1675244.1"/>
    </source>
</evidence>
<dbReference type="Proteomes" id="UP001497644">
    <property type="component" value="Chromosome 10"/>
</dbReference>
<dbReference type="EMBL" id="OZ034833">
    <property type="protein sequence ID" value="CAL1675244.1"/>
    <property type="molecule type" value="Genomic_DNA"/>
</dbReference>
<organism evidence="1 2">
    <name type="scientific">Lasius platythorax</name>
    <dbReference type="NCBI Taxonomy" id="488582"/>
    <lineage>
        <taxon>Eukaryota</taxon>
        <taxon>Metazoa</taxon>
        <taxon>Ecdysozoa</taxon>
        <taxon>Arthropoda</taxon>
        <taxon>Hexapoda</taxon>
        <taxon>Insecta</taxon>
        <taxon>Pterygota</taxon>
        <taxon>Neoptera</taxon>
        <taxon>Endopterygota</taxon>
        <taxon>Hymenoptera</taxon>
        <taxon>Apocrita</taxon>
        <taxon>Aculeata</taxon>
        <taxon>Formicoidea</taxon>
        <taxon>Formicidae</taxon>
        <taxon>Formicinae</taxon>
        <taxon>Lasius</taxon>
        <taxon>Lasius</taxon>
    </lineage>
</organism>
<reference evidence="1" key="1">
    <citation type="submission" date="2024-04" db="EMBL/GenBank/DDBJ databases">
        <authorList>
            <consortium name="Molecular Ecology Group"/>
        </authorList>
    </citation>
    <scope>NUCLEOTIDE SEQUENCE</scope>
</reference>
<protein>
    <submittedName>
        <fullName evidence="1">Uncharacterized protein</fullName>
    </submittedName>
</protein>
<evidence type="ECO:0000313" key="2">
    <source>
        <dbReference type="Proteomes" id="UP001497644"/>
    </source>
</evidence>
<gene>
    <name evidence="1" type="ORF">LPLAT_LOCUS1704</name>
</gene>
<sequence>MAIRRYAMRQPQRDR</sequence>
<name>A0AAV2N681_9HYME</name>
<accession>A0AAV2N681</accession>
<keyword evidence="2" id="KW-1185">Reference proteome</keyword>